<dbReference type="Pfam" id="PF13439">
    <property type="entry name" value="Glyco_transf_4"/>
    <property type="match status" value="1"/>
</dbReference>
<name>A0A1G1YZA8_9BACT</name>
<dbReference type="Gene3D" id="3.40.50.2000">
    <property type="entry name" value="Glycogen Phosphorylase B"/>
    <property type="match status" value="2"/>
</dbReference>
<dbReference type="InterPro" id="IPR028098">
    <property type="entry name" value="Glyco_trans_4-like_N"/>
</dbReference>
<dbReference type="PANTHER" id="PTHR12526">
    <property type="entry name" value="GLYCOSYLTRANSFERASE"/>
    <property type="match status" value="1"/>
</dbReference>
<evidence type="ECO:0000259" key="1">
    <source>
        <dbReference type="Pfam" id="PF13439"/>
    </source>
</evidence>
<dbReference type="AlphaFoldDB" id="A0A1G1YZA8"/>
<proteinExistence type="predicted"/>
<feature type="domain" description="Glycosyltransferase subfamily 4-like N-terminal" evidence="1">
    <location>
        <begin position="20"/>
        <end position="189"/>
    </location>
</feature>
<evidence type="ECO:0000313" key="2">
    <source>
        <dbReference type="EMBL" id="OGY56970.1"/>
    </source>
</evidence>
<sequence length="376" mass="42295">MNVNQLRKKKLLLVLNNFQVGGVERLMLDILSRLDRDKFGVEIATVVGTGPLEGEFRKLGFPIHLTGPSFDQGKRLFSKVRWVILTPLTLWKLIGIMRRIKVDLVLTCPYQADLLGILAAKMAGVEKRILVQTDVAKLSPVRRFLKKWLSIVLSTKIIAISAAVKDYIVNTWMAPAGKIEVIYPGIDFEKFRAKRKPGRISTIGIVGRLEEIRGPDIFAKAAIELKTEYLMEPDILFVGDGSMRGSLEELVDSQLSKAQFVGSVLNVREWLSKIDLLVVPSRSEGFGLILVEGLLSKCLMVASDIPVFREIINDKNKSNLLFPVGDYKILAKLLAEILKDPQKQNVLRGEIDEWIKKESHRFDIEKMAKSYEALLG</sequence>
<reference evidence="2 3" key="1">
    <citation type="journal article" date="2016" name="Nat. Commun.">
        <title>Thousands of microbial genomes shed light on interconnected biogeochemical processes in an aquifer system.</title>
        <authorList>
            <person name="Anantharaman K."/>
            <person name="Brown C.T."/>
            <person name="Hug L.A."/>
            <person name="Sharon I."/>
            <person name="Castelle C.J."/>
            <person name="Probst A.J."/>
            <person name="Thomas B.C."/>
            <person name="Singh A."/>
            <person name="Wilkins M.J."/>
            <person name="Karaoz U."/>
            <person name="Brodie E.L."/>
            <person name="Williams K.H."/>
            <person name="Hubbard S.S."/>
            <person name="Banfield J.F."/>
        </authorList>
    </citation>
    <scope>NUCLEOTIDE SEQUENCE [LARGE SCALE GENOMIC DNA]</scope>
</reference>
<organism evidence="2 3">
    <name type="scientific">Candidatus Colwellbacteria bacterium RBG_13_48_8</name>
    <dbReference type="NCBI Taxonomy" id="1797685"/>
    <lineage>
        <taxon>Bacteria</taxon>
        <taxon>Candidatus Colwelliibacteriota</taxon>
    </lineage>
</organism>
<protein>
    <recommendedName>
        <fullName evidence="1">Glycosyltransferase subfamily 4-like N-terminal domain-containing protein</fullName>
    </recommendedName>
</protein>
<dbReference type="SUPFAM" id="SSF53756">
    <property type="entry name" value="UDP-Glycosyltransferase/glycogen phosphorylase"/>
    <property type="match status" value="1"/>
</dbReference>
<dbReference type="EMBL" id="MHIT01000012">
    <property type="protein sequence ID" value="OGY56970.1"/>
    <property type="molecule type" value="Genomic_DNA"/>
</dbReference>
<comment type="caution">
    <text evidence="2">The sequence shown here is derived from an EMBL/GenBank/DDBJ whole genome shotgun (WGS) entry which is preliminary data.</text>
</comment>
<accession>A0A1G1YZA8</accession>
<dbReference type="PANTHER" id="PTHR12526:SF630">
    <property type="entry name" value="GLYCOSYLTRANSFERASE"/>
    <property type="match status" value="1"/>
</dbReference>
<dbReference type="Pfam" id="PF13692">
    <property type="entry name" value="Glyco_trans_1_4"/>
    <property type="match status" value="1"/>
</dbReference>
<gene>
    <name evidence="2" type="ORF">A2Y84_00625</name>
</gene>
<dbReference type="Proteomes" id="UP000177062">
    <property type="component" value="Unassembled WGS sequence"/>
</dbReference>
<evidence type="ECO:0000313" key="3">
    <source>
        <dbReference type="Proteomes" id="UP000177062"/>
    </source>
</evidence>